<keyword evidence="4" id="KW-0963">Cytoplasm</keyword>
<keyword evidence="8" id="KW-0648">Protein biosynthesis</keyword>
<dbReference type="AlphaFoldDB" id="A0A7S0E792"/>
<name>A0A7S0E792_9EUKA</name>
<dbReference type="GO" id="GO:0003723">
    <property type="term" value="F:RNA binding"/>
    <property type="evidence" value="ECO:0007669"/>
    <property type="project" value="InterPro"/>
</dbReference>
<evidence type="ECO:0000256" key="5">
    <source>
        <dbReference type="ARBA" id="ARBA00022598"/>
    </source>
</evidence>
<keyword evidence="9" id="KW-0030">Aminoacyl-tRNA synthetase</keyword>
<evidence type="ECO:0000256" key="9">
    <source>
        <dbReference type="ARBA" id="ARBA00023146"/>
    </source>
</evidence>
<dbReference type="InterPro" id="IPR002312">
    <property type="entry name" value="Asp/Asn-tRNA-synth_IIb"/>
</dbReference>
<dbReference type="GO" id="GO:0017101">
    <property type="term" value="C:aminoacyl-tRNA synthetase multienzyme complex"/>
    <property type="evidence" value="ECO:0007669"/>
    <property type="project" value="TreeGrafter"/>
</dbReference>
<gene>
    <name evidence="14" type="ORF">PANT1444_LOCUS3949</name>
</gene>
<organism evidence="14">
    <name type="scientific">Phaeocystis antarctica</name>
    <dbReference type="NCBI Taxonomy" id="33657"/>
    <lineage>
        <taxon>Eukaryota</taxon>
        <taxon>Haptista</taxon>
        <taxon>Haptophyta</taxon>
        <taxon>Prymnesiophyceae</taxon>
        <taxon>Phaeocystales</taxon>
        <taxon>Phaeocystaceae</taxon>
        <taxon>Phaeocystis</taxon>
    </lineage>
</organism>
<evidence type="ECO:0000256" key="8">
    <source>
        <dbReference type="ARBA" id="ARBA00022917"/>
    </source>
</evidence>
<dbReference type="Pfam" id="PF00658">
    <property type="entry name" value="MLLE"/>
    <property type="match status" value="1"/>
</dbReference>
<dbReference type="EC" id="6.1.1.12" evidence="3"/>
<evidence type="ECO:0000256" key="6">
    <source>
        <dbReference type="ARBA" id="ARBA00022741"/>
    </source>
</evidence>
<dbReference type="EMBL" id="HBEP01007008">
    <property type="protein sequence ID" value="CAD8474692.1"/>
    <property type="molecule type" value="Transcribed_RNA"/>
</dbReference>
<comment type="similarity">
    <text evidence="2">Belongs to the class-II aminoacyl-tRNA synthetase family. Type 2 subfamily.</text>
</comment>
<comment type="subcellular location">
    <subcellularLocation>
        <location evidence="1">Cytoplasm</location>
    </subcellularLocation>
</comment>
<evidence type="ECO:0000259" key="13">
    <source>
        <dbReference type="PROSITE" id="PS51309"/>
    </source>
</evidence>
<evidence type="ECO:0000259" key="12">
    <source>
        <dbReference type="PROSITE" id="PS50862"/>
    </source>
</evidence>
<sequence length="415" mass="45147">MPAQFMLPPPAKQQEQLLQWLDGMPPADHEMFLGNWLYLLIQAVDPAVRVGKVTGMLLDQDVGEIVPLFFFPKMLLDKIKEAQGVLDTEHSAGGGDSKSLDPDPGAESADGFEETSAALDTAEVGEAAAGDAEEHDHSDSDADAAIDNTTDEKEKEGPAAPPLIVDDVPSNAVSVKDIQVSSTQGHGVFARHNMFGTIEVPKNFYDYDKRDEAMVTSRQAPKPAVKTAAVGAEKKGLKQAAVQQAKAEAAGREEEVKEALKLITDHKAHLATVATHGELEDISTRDEKLLGVVMNRVKGIDFYVIDKFPADLRPFYTMPDPSDPTVSNSYDIFIRGEEVTSGAQRIHDSAMLLARAKSMEVDLAPLTDYVKSFQYGAHPHAGGGIGLERVVMLFMNLDNIRKTSMFPRDPKRLTP</sequence>
<proteinExistence type="inferred from homology"/>
<dbReference type="InterPro" id="IPR036053">
    <property type="entry name" value="PABP-dom"/>
</dbReference>
<feature type="domain" description="PABC" evidence="13">
    <location>
        <begin position="13"/>
        <end position="91"/>
    </location>
</feature>
<dbReference type="SUPFAM" id="SSF55681">
    <property type="entry name" value="Class II aaRS and biotin synthetases"/>
    <property type="match status" value="1"/>
</dbReference>
<keyword evidence="7" id="KW-0067">ATP-binding</keyword>
<dbReference type="SUPFAM" id="SSF63570">
    <property type="entry name" value="PABC (PABP) domain"/>
    <property type="match status" value="1"/>
</dbReference>
<dbReference type="InterPro" id="IPR006195">
    <property type="entry name" value="aa-tRNA-synth_II"/>
</dbReference>
<dbReference type="InterPro" id="IPR004523">
    <property type="entry name" value="Asp-tRNA_synthase_2"/>
</dbReference>
<feature type="region of interest" description="Disordered" evidence="11">
    <location>
        <begin position="149"/>
        <end position="168"/>
    </location>
</feature>
<keyword evidence="5" id="KW-0436">Ligase</keyword>
<dbReference type="PANTHER" id="PTHR43450:SF1">
    <property type="entry name" value="ASPARTATE--TRNA LIGASE, CYTOPLASMIC"/>
    <property type="match status" value="1"/>
</dbReference>
<evidence type="ECO:0000256" key="4">
    <source>
        <dbReference type="ARBA" id="ARBA00022490"/>
    </source>
</evidence>
<evidence type="ECO:0000256" key="11">
    <source>
        <dbReference type="SAM" id="MobiDB-lite"/>
    </source>
</evidence>
<keyword evidence="6" id="KW-0547">Nucleotide-binding</keyword>
<dbReference type="InterPro" id="IPR004364">
    <property type="entry name" value="Aa-tRNA-synt_II"/>
</dbReference>
<reference evidence="14" key="1">
    <citation type="submission" date="2021-01" db="EMBL/GenBank/DDBJ databases">
        <authorList>
            <person name="Corre E."/>
            <person name="Pelletier E."/>
            <person name="Niang G."/>
            <person name="Scheremetjew M."/>
            <person name="Finn R."/>
            <person name="Kale V."/>
            <person name="Holt S."/>
            <person name="Cochrane G."/>
            <person name="Meng A."/>
            <person name="Brown T."/>
            <person name="Cohen L."/>
        </authorList>
    </citation>
    <scope>NUCLEOTIDE SEQUENCE</scope>
    <source>
        <strain evidence="14">CCMP1374</strain>
    </source>
</reference>
<evidence type="ECO:0000256" key="2">
    <source>
        <dbReference type="ARBA" id="ARBA00005312"/>
    </source>
</evidence>
<evidence type="ECO:0000256" key="10">
    <source>
        <dbReference type="ARBA" id="ARBA00047904"/>
    </source>
</evidence>
<dbReference type="GO" id="GO:0004815">
    <property type="term" value="F:aspartate-tRNA ligase activity"/>
    <property type="evidence" value="ECO:0007669"/>
    <property type="project" value="UniProtKB-EC"/>
</dbReference>
<dbReference type="Gene3D" id="3.30.930.10">
    <property type="entry name" value="Bira Bifunctional Protein, Domain 2"/>
    <property type="match status" value="1"/>
</dbReference>
<evidence type="ECO:0000256" key="7">
    <source>
        <dbReference type="ARBA" id="ARBA00022840"/>
    </source>
</evidence>
<dbReference type="InterPro" id="IPR002004">
    <property type="entry name" value="PABP_HYD_C"/>
</dbReference>
<evidence type="ECO:0000256" key="1">
    <source>
        <dbReference type="ARBA" id="ARBA00004496"/>
    </source>
</evidence>
<dbReference type="PANTHER" id="PTHR43450">
    <property type="entry name" value="ASPARTYL-TRNA SYNTHETASE"/>
    <property type="match status" value="1"/>
</dbReference>
<dbReference type="PRINTS" id="PR01042">
    <property type="entry name" value="TRNASYNTHASP"/>
</dbReference>
<evidence type="ECO:0000313" key="14">
    <source>
        <dbReference type="EMBL" id="CAD8474692.1"/>
    </source>
</evidence>
<dbReference type="GO" id="GO:0005524">
    <property type="term" value="F:ATP binding"/>
    <property type="evidence" value="ECO:0007669"/>
    <property type="project" value="UniProtKB-KW"/>
</dbReference>
<feature type="domain" description="Aminoacyl-transfer RNA synthetases class-II family profile" evidence="12">
    <location>
        <begin position="210"/>
        <end position="415"/>
    </location>
</feature>
<dbReference type="Pfam" id="PF00152">
    <property type="entry name" value="tRNA-synt_2"/>
    <property type="match status" value="1"/>
</dbReference>
<dbReference type="InterPro" id="IPR045864">
    <property type="entry name" value="aa-tRNA-synth_II/BPL/LPL"/>
</dbReference>
<dbReference type="Gene3D" id="1.10.1900.10">
    <property type="entry name" value="c-terminal domain of poly(a) binding protein"/>
    <property type="match status" value="1"/>
</dbReference>
<evidence type="ECO:0000256" key="3">
    <source>
        <dbReference type="ARBA" id="ARBA00012841"/>
    </source>
</evidence>
<protein>
    <recommendedName>
        <fullName evidence="3">aspartate--tRNA ligase</fullName>
        <ecNumber evidence="3">6.1.1.12</ecNumber>
    </recommendedName>
</protein>
<accession>A0A7S0E792</accession>
<dbReference type="GO" id="GO:0006422">
    <property type="term" value="P:aspartyl-tRNA aminoacylation"/>
    <property type="evidence" value="ECO:0007669"/>
    <property type="project" value="InterPro"/>
</dbReference>
<dbReference type="PROSITE" id="PS51309">
    <property type="entry name" value="PABC"/>
    <property type="match status" value="1"/>
</dbReference>
<dbReference type="SMART" id="SM00517">
    <property type="entry name" value="PolyA"/>
    <property type="match status" value="1"/>
</dbReference>
<feature type="region of interest" description="Disordered" evidence="11">
    <location>
        <begin position="87"/>
        <end position="115"/>
    </location>
</feature>
<dbReference type="GO" id="GO:0005829">
    <property type="term" value="C:cytosol"/>
    <property type="evidence" value="ECO:0007669"/>
    <property type="project" value="TreeGrafter"/>
</dbReference>
<dbReference type="PROSITE" id="PS50862">
    <property type="entry name" value="AA_TRNA_LIGASE_II"/>
    <property type="match status" value="1"/>
</dbReference>
<comment type="catalytic activity">
    <reaction evidence="10">
        <text>tRNA(Asp) + L-aspartate + ATP = L-aspartyl-tRNA(Asp) + AMP + diphosphate</text>
        <dbReference type="Rhea" id="RHEA:19649"/>
        <dbReference type="Rhea" id="RHEA-COMP:9660"/>
        <dbReference type="Rhea" id="RHEA-COMP:9678"/>
        <dbReference type="ChEBI" id="CHEBI:29991"/>
        <dbReference type="ChEBI" id="CHEBI:30616"/>
        <dbReference type="ChEBI" id="CHEBI:33019"/>
        <dbReference type="ChEBI" id="CHEBI:78442"/>
        <dbReference type="ChEBI" id="CHEBI:78516"/>
        <dbReference type="ChEBI" id="CHEBI:456215"/>
        <dbReference type="EC" id="6.1.1.12"/>
    </reaction>
</comment>